<dbReference type="RefSeq" id="WP_227321586.1">
    <property type="nucleotide sequence ID" value="NZ_JAESVB010000004.1"/>
</dbReference>
<feature type="signal peptide" evidence="1">
    <location>
        <begin position="1"/>
        <end position="21"/>
    </location>
</feature>
<reference evidence="2" key="2">
    <citation type="submission" date="2021-01" db="EMBL/GenBank/DDBJ databases">
        <authorList>
            <person name="Mieszkin S."/>
            <person name="Pouder E."/>
            <person name="Alain K."/>
        </authorList>
    </citation>
    <scope>NUCLEOTIDE SEQUENCE</scope>
    <source>
        <strain evidence="2">HW T2.11</strain>
    </source>
</reference>
<dbReference type="EMBL" id="JAESVB010000004">
    <property type="protein sequence ID" value="MCB8875943.1"/>
    <property type="molecule type" value="Genomic_DNA"/>
</dbReference>
<comment type="caution">
    <text evidence="2">The sequence shown here is derived from an EMBL/GenBank/DDBJ whole genome shotgun (WGS) entry which is preliminary data.</text>
</comment>
<evidence type="ECO:0000256" key="1">
    <source>
        <dbReference type="SAM" id="SignalP"/>
    </source>
</evidence>
<dbReference type="InterPro" id="IPR029033">
    <property type="entry name" value="His_PPase_superfam"/>
</dbReference>
<gene>
    <name evidence="2" type="ORF">ASILVAE211_12190</name>
</gene>
<evidence type="ECO:0008006" key="4">
    <source>
        <dbReference type="Google" id="ProtNLM"/>
    </source>
</evidence>
<dbReference type="Gene3D" id="3.40.50.1240">
    <property type="entry name" value="Phosphoglycerate mutase-like"/>
    <property type="match status" value="1"/>
</dbReference>
<proteinExistence type="predicted"/>
<evidence type="ECO:0000313" key="3">
    <source>
        <dbReference type="Proteomes" id="UP000708298"/>
    </source>
</evidence>
<protein>
    <recommendedName>
        <fullName evidence="4">Flagellar basal body-associated protein FliL</fullName>
    </recommendedName>
</protein>
<reference evidence="2" key="1">
    <citation type="journal article" date="2021" name="Microorganisms">
        <title>Acidisoma silvae sp. nov. and Acidisomacellulosilytica sp. nov., Two Acidophilic Bacteria Isolated from Decaying Wood, Hydrolyzing Cellulose and Producing Poly-3-hydroxybutyrate.</title>
        <authorList>
            <person name="Mieszkin S."/>
            <person name="Pouder E."/>
            <person name="Uroz S."/>
            <person name="Simon-Colin C."/>
            <person name="Alain K."/>
        </authorList>
    </citation>
    <scope>NUCLEOTIDE SEQUENCE</scope>
    <source>
        <strain evidence="2">HW T2.11</strain>
    </source>
</reference>
<evidence type="ECO:0000313" key="2">
    <source>
        <dbReference type="EMBL" id="MCB8875943.1"/>
    </source>
</evidence>
<accession>A0A964DZS0</accession>
<organism evidence="2 3">
    <name type="scientific">Acidisoma silvae</name>
    <dbReference type="NCBI Taxonomy" id="2802396"/>
    <lineage>
        <taxon>Bacteria</taxon>
        <taxon>Pseudomonadati</taxon>
        <taxon>Pseudomonadota</taxon>
        <taxon>Alphaproteobacteria</taxon>
        <taxon>Acetobacterales</taxon>
        <taxon>Acidocellaceae</taxon>
        <taxon>Acidisoma</taxon>
    </lineage>
</organism>
<keyword evidence="1" id="KW-0732">Signal</keyword>
<dbReference type="Proteomes" id="UP000708298">
    <property type="component" value="Unassembled WGS sequence"/>
</dbReference>
<name>A0A964DZS0_9PROT</name>
<feature type="chain" id="PRO_5037675970" description="Flagellar basal body-associated protein FliL" evidence="1">
    <location>
        <begin position="22"/>
        <end position="224"/>
    </location>
</feature>
<keyword evidence="3" id="KW-1185">Reference proteome</keyword>
<dbReference type="AlphaFoldDB" id="A0A964DZS0"/>
<dbReference type="SUPFAM" id="SSF53254">
    <property type="entry name" value="Phosphoglycerate mutase-like"/>
    <property type="match status" value="1"/>
</dbReference>
<sequence>MRAMALAICVGLAAFSSSAQAYAPQSGNGQTYMATRAGLHNATLLIVRHGEKDGLGAGLSAAGTMRAVQYARYFQTFKLDGKPLQIDALVASEDSRKSERPRLTLEPFSQTSKLVIYQPSPSHEVRDLVSWLKQRPAGQNVLISWHHTKIPALLAALKLPPATLLPKGKWPNDAFDWVLVLRFDDKGHPIARASHLITEPDRVNDPVWSTMGHPVISPLGAVKQ</sequence>